<name>Q65W63_MANSM</name>
<evidence type="ECO:0000313" key="2">
    <source>
        <dbReference type="Proteomes" id="UP000000607"/>
    </source>
</evidence>
<organism evidence="1 2">
    <name type="scientific">Mannheimia succiniciproducens (strain KCTC 0769BP / MBEL55E)</name>
    <dbReference type="NCBI Taxonomy" id="221988"/>
    <lineage>
        <taxon>Bacteria</taxon>
        <taxon>Pseudomonadati</taxon>
        <taxon>Pseudomonadota</taxon>
        <taxon>Gammaproteobacteria</taxon>
        <taxon>Pasteurellales</taxon>
        <taxon>Pasteurellaceae</taxon>
        <taxon>Basfia</taxon>
    </lineage>
</organism>
<gene>
    <name evidence="1" type="ordered locus">MS0190</name>
</gene>
<dbReference type="HOGENOM" id="CLU_2936161_0_0_6"/>
<dbReference type="AlphaFoldDB" id="Q65W63"/>
<keyword evidence="2" id="KW-1185">Reference proteome</keyword>
<sequence length="60" mass="6958">MKKDRTLNKSAVFFCEILLPNQAELPKLRLNFPAGKVSFFFLFFHFKGCLRATKGLHNVK</sequence>
<evidence type="ECO:0000313" key="1">
    <source>
        <dbReference type="EMBL" id="AAU36797.1"/>
    </source>
</evidence>
<dbReference type="EMBL" id="AE016827">
    <property type="protein sequence ID" value="AAU36797.1"/>
    <property type="molecule type" value="Genomic_DNA"/>
</dbReference>
<dbReference type="Proteomes" id="UP000000607">
    <property type="component" value="Chromosome"/>
</dbReference>
<dbReference type="STRING" id="221988.MS0190"/>
<dbReference type="KEGG" id="msu:MS0190"/>
<accession>Q65W63</accession>
<reference evidence="1 2" key="1">
    <citation type="journal article" date="2004" name="Nat. Biotechnol.">
        <title>The genome sequence of the capnophilic rumen bacterium Mannheimia succiniciproducens.</title>
        <authorList>
            <person name="Hong S.H."/>
            <person name="Kim J.S."/>
            <person name="Lee S.Y."/>
            <person name="In Y.H."/>
            <person name="Choi S.S."/>
            <person name="Rih J.-K."/>
            <person name="Kim C.H."/>
            <person name="Jeong H."/>
            <person name="Hur C.G."/>
            <person name="Kim J.J."/>
        </authorList>
    </citation>
    <scope>NUCLEOTIDE SEQUENCE [LARGE SCALE GENOMIC DNA]</scope>
    <source>
        <strain evidence="2">KCTC 0769BP / MBEL55E</strain>
    </source>
</reference>
<proteinExistence type="predicted"/>
<protein>
    <submittedName>
        <fullName evidence="1">Uncharacterized protein</fullName>
    </submittedName>
</protein>